<evidence type="ECO:0000256" key="2">
    <source>
        <dbReference type="ARBA" id="ARBA00009033"/>
    </source>
</evidence>
<evidence type="ECO:0000256" key="1">
    <source>
        <dbReference type="ARBA" id="ARBA00004651"/>
    </source>
</evidence>
<feature type="domain" description="Concentrative nucleoside transporter N-terminal" evidence="8">
    <location>
        <begin position="24"/>
        <end position="97"/>
    </location>
</feature>
<evidence type="ECO:0000313" key="11">
    <source>
        <dbReference type="EMBL" id="ASF41778.1"/>
    </source>
</evidence>
<keyword evidence="12" id="KW-1185">Reference proteome</keyword>
<dbReference type="Pfam" id="PF07662">
    <property type="entry name" value="Nucleos_tra2_C"/>
    <property type="match status" value="1"/>
</dbReference>
<dbReference type="GO" id="GO:0005886">
    <property type="term" value="C:plasma membrane"/>
    <property type="evidence" value="ECO:0007669"/>
    <property type="project" value="UniProtKB-SubCell"/>
</dbReference>
<protein>
    <submittedName>
        <fullName evidence="11">Na+ dependent nucleoside transporter</fullName>
    </submittedName>
</protein>
<reference evidence="12" key="1">
    <citation type="submission" date="2017-06" db="EMBL/GenBank/DDBJ databases">
        <title>Complete genome sequence of Capnocytophaga sp. KCOM 1579 (=ChDC OS43) isolated from a human refractory periapical abscess lesion.</title>
        <authorList>
            <person name="Kook J.-K."/>
            <person name="Park S.-N."/>
            <person name="Lim Y.K."/>
            <person name="Roh H."/>
        </authorList>
    </citation>
    <scope>NUCLEOTIDE SEQUENCE [LARGE SCALE GENOMIC DNA]</scope>
    <source>
        <strain evidence="12">ChDC OS43</strain>
    </source>
</reference>
<accession>A0A1Z4BKI4</accession>
<feature type="transmembrane region" description="Helical" evidence="7">
    <location>
        <begin position="320"/>
        <end position="337"/>
    </location>
</feature>
<dbReference type="AlphaFoldDB" id="A0A1Z4BKI4"/>
<dbReference type="GO" id="GO:0015293">
    <property type="term" value="F:symporter activity"/>
    <property type="evidence" value="ECO:0007669"/>
    <property type="project" value="TreeGrafter"/>
</dbReference>
<evidence type="ECO:0000259" key="9">
    <source>
        <dbReference type="Pfam" id="PF07662"/>
    </source>
</evidence>
<feature type="transmembrane region" description="Helical" evidence="7">
    <location>
        <begin position="217"/>
        <end position="240"/>
    </location>
</feature>
<name>A0A1Z4BKI4_9FLAO</name>
<dbReference type="InterPro" id="IPR011657">
    <property type="entry name" value="CNT_C_dom"/>
</dbReference>
<feature type="transmembrane region" description="Helical" evidence="7">
    <location>
        <begin position="275"/>
        <end position="300"/>
    </location>
</feature>
<keyword evidence="6 7" id="KW-0472">Membrane</keyword>
<dbReference type="PANTHER" id="PTHR10590">
    <property type="entry name" value="SODIUM/NUCLEOSIDE COTRANSPORTER"/>
    <property type="match status" value="1"/>
</dbReference>
<feature type="domain" description="Nucleoside transporter/FeoB GTPase Gate" evidence="10">
    <location>
        <begin position="108"/>
        <end position="207"/>
    </location>
</feature>
<keyword evidence="4 7" id="KW-0812">Transmembrane</keyword>
<feature type="transmembrane region" description="Helical" evidence="7">
    <location>
        <begin position="386"/>
        <end position="411"/>
    </location>
</feature>
<evidence type="ECO:0000313" key="12">
    <source>
        <dbReference type="Proteomes" id="UP000197007"/>
    </source>
</evidence>
<keyword evidence="5 7" id="KW-1133">Transmembrane helix</keyword>
<proteinExistence type="inferred from homology"/>
<keyword evidence="3" id="KW-1003">Cell membrane</keyword>
<dbReference type="Proteomes" id="UP000197007">
    <property type="component" value="Chromosome"/>
</dbReference>
<dbReference type="InterPro" id="IPR011642">
    <property type="entry name" value="Gate_dom"/>
</dbReference>
<dbReference type="KEGG" id="capn:CBG49_01025"/>
<evidence type="ECO:0000256" key="7">
    <source>
        <dbReference type="SAM" id="Phobius"/>
    </source>
</evidence>
<evidence type="ECO:0000256" key="6">
    <source>
        <dbReference type="ARBA" id="ARBA00023136"/>
    </source>
</evidence>
<sequence>MEETIMKVIPSEGFTMESFGRGVLGMVVILFIAFLFSSNRRAINWRTVGIGLTIQLLLAIGVLKVGFIQKAFDFAGSVFVLILDFTKAGSQFLLGNLLDTNTFGYIFVFQVLPTIIFFSALTSLLFYLGIIQIVVRGMAWALSKLLNISGAESLSVTGNIFLGQTEAPLMIKAYLSKMTRSEILLVMIGGMATVAGGVMAAYIQYLGGDDPEMRLLFARHLLAASVMAAPGAIVVSKILCPQTEQFSNDSHVSMENVGSNVLDAIANGTTEGLKLAANVAAMLLVFVAMIAMINYILHWMGYAGDLNGLIAANTPYKEGLSLEMILGTIFSPVMWLIGIAKEDVMLMGQLLGVKLASSEFVAYTQLGILKDMASQPHLMYNKSIMIATYMLCGFANFASIGIQIGGIGALAPNQRKTLSEFGLKAVLGGSLASLMSATIAGMIIG</sequence>
<evidence type="ECO:0000259" key="10">
    <source>
        <dbReference type="Pfam" id="PF07670"/>
    </source>
</evidence>
<dbReference type="GO" id="GO:0005337">
    <property type="term" value="F:nucleoside transmembrane transporter activity"/>
    <property type="evidence" value="ECO:0007669"/>
    <property type="project" value="InterPro"/>
</dbReference>
<dbReference type="InterPro" id="IPR008276">
    <property type="entry name" value="C_nuclsd_transpt"/>
</dbReference>
<feature type="transmembrane region" description="Helical" evidence="7">
    <location>
        <begin position="423"/>
        <end position="444"/>
    </location>
</feature>
<feature type="transmembrane region" description="Helical" evidence="7">
    <location>
        <begin position="183"/>
        <end position="205"/>
    </location>
</feature>
<dbReference type="Pfam" id="PF01773">
    <property type="entry name" value="Nucleos_tra2_N"/>
    <property type="match status" value="1"/>
</dbReference>
<feature type="transmembrane region" description="Helical" evidence="7">
    <location>
        <begin position="18"/>
        <end position="36"/>
    </location>
</feature>
<feature type="transmembrane region" description="Helical" evidence="7">
    <location>
        <begin position="106"/>
        <end position="135"/>
    </location>
</feature>
<dbReference type="RefSeq" id="WP_088592997.1">
    <property type="nucleotide sequence ID" value="NZ_CP022022.1"/>
</dbReference>
<evidence type="ECO:0000256" key="5">
    <source>
        <dbReference type="ARBA" id="ARBA00022989"/>
    </source>
</evidence>
<feature type="domain" description="Concentrative nucleoside transporter C-terminal" evidence="9">
    <location>
        <begin position="220"/>
        <end position="441"/>
    </location>
</feature>
<comment type="subcellular location">
    <subcellularLocation>
        <location evidence="1">Cell membrane</location>
        <topology evidence="1">Multi-pass membrane protein</topology>
    </subcellularLocation>
</comment>
<organism evidence="11 12">
    <name type="scientific">Capnocytophaga endodontalis</name>
    <dbReference type="NCBI Taxonomy" id="2708117"/>
    <lineage>
        <taxon>Bacteria</taxon>
        <taxon>Pseudomonadati</taxon>
        <taxon>Bacteroidota</taxon>
        <taxon>Flavobacteriia</taxon>
        <taxon>Flavobacteriales</taxon>
        <taxon>Flavobacteriaceae</taxon>
        <taxon>Capnocytophaga</taxon>
    </lineage>
</organism>
<evidence type="ECO:0000256" key="3">
    <source>
        <dbReference type="ARBA" id="ARBA00022475"/>
    </source>
</evidence>
<comment type="similarity">
    <text evidence="2">Belongs to the concentrative nucleoside transporter (CNT) (TC 2.A.41) family.</text>
</comment>
<feature type="transmembrane region" description="Helical" evidence="7">
    <location>
        <begin position="48"/>
        <end position="68"/>
    </location>
</feature>
<gene>
    <name evidence="11" type="ORF">CBG49_01025</name>
</gene>
<evidence type="ECO:0000259" key="8">
    <source>
        <dbReference type="Pfam" id="PF01773"/>
    </source>
</evidence>
<dbReference type="Pfam" id="PF07670">
    <property type="entry name" value="Gate"/>
    <property type="match status" value="1"/>
</dbReference>
<evidence type="ECO:0000256" key="4">
    <source>
        <dbReference type="ARBA" id="ARBA00022692"/>
    </source>
</evidence>
<dbReference type="PANTHER" id="PTHR10590:SF4">
    <property type="entry name" value="SOLUTE CARRIER FAMILY 28 MEMBER 3"/>
    <property type="match status" value="1"/>
</dbReference>
<dbReference type="InterPro" id="IPR002668">
    <property type="entry name" value="CNT_N_dom"/>
</dbReference>
<dbReference type="EMBL" id="CP022022">
    <property type="protein sequence ID" value="ASF41778.1"/>
    <property type="molecule type" value="Genomic_DNA"/>
</dbReference>